<organism evidence="3 4">
    <name type="scientific">Dawidia soli</name>
    <dbReference type="NCBI Taxonomy" id="2782352"/>
    <lineage>
        <taxon>Bacteria</taxon>
        <taxon>Pseudomonadati</taxon>
        <taxon>Bacteroidota</taxon>
        <taxon>Cytophagia</taxon>
        <taxon>Cytophagales</taxon>
        <taxon>Chryseotaleaceae</taxon>
        <taxon>Dawidia</taxon>
    </lineage>
</organism>
<dbReference type="PROSITE" id="PS50983">
    <property type="entry name" value="FE_B12_PBP"/>
    <property type="match status" value="1"/>
</dbReference>
<evidence type="ECO:0000313" key="4">
    <source>
        <dbReference type="Proteomes" id="UP001319180"/>
    </source>
</evidence>
<accession>A0AAP2D551</accession>
<dbReference type="PANTHER" id="PTHR30535">
    <property type="entry name" value="VITAMIN B12-BINDING PROTEIN"/>
    <property type="match status" value="1"/>
</dbReference>
<dbReference type="EMBL" id="JAHESC010000003">
    <property type="protein sequence ID" value="MBT1685513.1"/>
    <property type="molecule type" value="Genomic_DNA"/>
</dbReference>
<reference evidence="3 4" key="1">
    <citation type="submission" date="2021-05" db="EMBL/GenBank/DDBJ databases">
        <title>A Polyphasic approach of four new species of the genus Ohtaekwangia: Ohtaekwangia histidinii sp. nov., Ohtaekwangia cretensis sp. nov., Ohtaekwangia indiensis sp. nov., Ohtaekwangia reichenbachii sp. nov. from diverse environment.</title>
        <authorList>
            <person name="Octaviana S."/>
        </authorList>
    </citation>
    <scope>NUCLEOTIDE SEQUENCE [LARGE SCALE GENOMIC DNA]</scope>
    <source>
        <strain evidence="3 4">PWU37</strain>
    </source>
</reference>
<dbReference type="RefSeq" id="WP_254088763.1">
    <property type="nucleotide sequence ID" value="NZ_JAHESC010000003.1"/>
</dbReference>
<proteinExistence type="predicted"/>
<dbReference type="SUPFAM" id="SSF53807">
    <property type="entry name" value="Helical backbone' metal receptor"/>
    <property type="match status" value="1"/>
</dbReference>
<keyword evidence="1" id="KW-0732">Signal</keyword>
<gene>
    <name evidence="3" type="ORF">KK078_03040</name>
</gene>
<evidence type="ECO:0000313" key="3">
    <source>
        <dbReference type="EMBL" id="MBT1685513.1"/>
    </source>
</evidence>
<dbReference type="Proteomes" id="UP001319180">
    <property type="component" value="Unassembled WGS sequence"/>
</dbReference>
<evidence type="ECO:0000256" key="1">
    <source>
        <dbReference type="ARBA" id="ARBA00022729"/>
    </source>
</evidence>
<dbReference type="InterPro" id="IPR002491">
    <property type="entry name" value="ABC_transptr_periplasmic_BD"/>
</dbReference>
<dbReference type="PANTHER" id="PTHR30535:SF35">
    <property type="entry name" value="PERIPLASMIC BINDING PROTEIN"/>
    <property type="match status" value="1"/>
</dbReference>
<sequence>MTCTDQVGNVVTTYNGTPKRIISLVPSQTELLADLRLEEQVVGITKFCIYPPSWRKTKTIIGGTKNFHIDTIHRLKPDLIIGNKEENYEEGIVTLRETYPVWLSDIVTLEDARQMIQGIGALTARQQEAAAIVHRIDTAFTTIRPLPPKRVVYLIWRDPWMAAGPGTFIDTLLGRLGWINAVQQPRYPVLTPATLAAVQPDYIMLSSEPYPFREKHVAELQQLCPATRCILVDGEMFSWYGSRLIQAPAYFNSLTLP</sequence>
<dbReference type="NCBIfam" id="NF038402">
    <property type="entry name" value="TroA_like"/>
    <property type="match status" value="1"/>
</dbReference>
<name>A0AAP2D551_9BACT</name>
<keyword evidence="4" id="KW-1185">Reference proteome</keyword>
<dbReference type="Pfam" id="PF01497">
    <property type="entry name" value="Peripla_BP_2"/>
    <property type="match status" value="1"/>
</dbReference>
<dbReference type="InterPro" id="IPR050902">
    <property type="entry name" value="ABC_Transporter_SBP"/>
</dbReference>
<feature type="domain" description="Fe/B12 periplasmic-binding" evidence="2">
    <location>
        <begin position="20"/>
        <end position="257"/>
    </location>
</feature>
<evidence type="ECO:0000259" key="2">
    <source>
        <dbReference type="PROSITE" id="PS50983"/>
    </source>
</evidence>
<comment type="caution">
    <text evidence="3">The sequence shown here is derived from an EMBL/GenBank/DDBJ whole genome shotgun (WGS) entry which is preliminary data.</text>
</comment>
<dbReference type="AlphaFoldDB" id="A0AAP2D551"/>
<dbReference type="InterPro" id="IPR054828">
    <property type="entry name" value="Vit_B12_bind_prot"/>
</dbReference>
<protein>
    <submittedName>
        <fullName evidence="3">ABC transporter substrate-binding protein</fullName>
    </submittedName>
</protein>
<dbReference type="Gene3D" id="3.40.50.1980">
    <property type="entry name" value="Nitrogenase molybdenum iron protein domain"/>
    <property type="match status" value="2"/>
</dbReference>